<evidence type="ECO:0000313" key="2">
    <source>
        <dbReference type="EMBL" id="ASV66510.1"/>
    </source>
</evidence>
<dbReference type="GO" id="GO:0006355">
    <property type="term" value="P:regulation of DNA-templated transcription"/>
    <property type="evidence" value="ECO:0007669"/>
    <property type="project" value="InterPro"/>
</dbReference>
<dbReference type="KEGG" id="bko:CKF48_03735"/>
<feature type="domain" description="Sin" evidence="1">
    <location>
        <begin position="13"/>
        <end position="51"/>
    </location>
</feature>
<accession>A0A248TEH2</accession>
<dbReference type="PROSITE" id="PS51500">
    <property type="entry name" value="SIN"/>
    <property type="match status" value="1"/>
</dbReference>
<protein>
    <recommendedName>
        <fullName evidence="1">Sin domain-containing protein</fullName>
    </recommendedName>
</protein>
<sequence>MRICFKSKGGFNLERSLVIETLDEEWLALIEEAKQLGLNKEEVRIFLQAKEEE</sequence>
<organism evidence="2 3">
    <name type="scientific">Cytobacillus kochii</name>
    <dbReference type="NCBI Taxonomy" id="859143"/>
    <lineage>
        <taxon>Bacteria</taxon>
        <taxon>Bacillati</taxon>
        <taxon>Bacillota</taxon>
        <taxon>Bacilli</taxon>
        <taxon>Bacillales</taxon>
        <taxon>Bacillaceae</taxon>
        <taxon>Cytobacillus</taxon>
    </lineage>
</organism>
<evidence type="ECO:0000313" key="3">
    <source>
        <dbReference type="Proteomes" id="UP000215137"/>
    </source>
</evidence>
<dbReference type="GO" id="GO:0046983">
    <property type="term" value="F:protein dimerization activity"/>
    <property type="evidence" value="ECO:0007669"/>
    <property type="project" value="InterPro"/>
</dbReference>
<dbReference type="InterPro" id="IPR010981">
    <property type="entry name" value="SinR/SinI_dimer_dom"/>
</dbReference>
<dbReference type="Proteomes" id="UP000215137">
    <property type="component" value="Chromosome"/>
</dbReference>
<dbReference type="AlphaFoldDB" id="A0A248TEH2"/>
<name>A0A248TEH2_9BACI</name>
<dbReference type="InterPro" id="IPR036281">
    <property type="entry name" value="SinR/SinI_dimer_dom_sf"/>
</dbReference>
<dbReference type="SUPFAM" id="SSF47406">
    <property type="entry name" value="SinR repressor dimerisation domain-like"/>
    <property type="match status" value="1"/>
</dbReference>
<proteinExistence type="predicted"/>
<evidence type="ECO:0000259" key="1">
    <source>
        <dbReference type="PROSITE" id="PS51500"/>
    </source>
</evidence>
<gene>
    <name evidence="2" type="ORF">CKF48_03735</name>
</gene>
<reference evidence="2 3" key="1">
    <citation type="submission" date="2017-08" db="EMBL/GenBank/DDBJ databases">
        <title>Complete Genome Sequence of Bacillus kochii Oregon-R-modENCODE STRAIN BDGP4, isolated from Drosophila melanogaster gut.</title>
        <authorList>
            <person name="Wan K.H."/>
            <person name="Yu C."/>
            <person name="Park S."/>
            <person name="Hammonds A.S."/>
            <person name="Booth B.W."/>
            <person name="Celniker S.E."/>
        </authorList>
    </citation>
    <scope>NUCLEOTIDE SEQUENCE [LARGE SCALE GENOMIC DNA]</scope>
    <source>
        <strain evidence="2 3">BDGP4</strain>
    </source>
</reference>
<dbReference type="EMBL" id="CP022983">
    <property type="protein sequence ID" value="ASV66510.1"/>
    <property type="molecule type" value="Genomic_DNA"/>
</dbReference>
<dbReference type="Pfam" id="PF08671">
    <property type="entry name" value="SinI"/>
    <property type="match status" value="1"/>
</dbReference>
<keyword evidence="3" id="KW-1185">Reference proteome</keyword>